<dbReference type="GO" id="GO:0005524">
    <property type="term" value="F:ATP binding"/>
    <property type="evidence" value="ECO:0007669"/>
    <property type="project" value="InterPro"/>
</dbReference>
<dbReference type="GO" id="GO:0004672">
    <property type="term" value="F:protein kinase activity"/>
    <property type="evidence" value="ECO:0007669"/>
    <property type="project" value="InterPro"/>
</dbReference>
<evidence type="ECO:0000313" key="3">
    <source>
        <dbReference type="Proteomes" id="UP000308197"/>
    </source>
</evidence>
<feature type="non-terminal residue" evidence="2">
    <location>
        <position position="1"/>
    </location>
</feature>
<dbReference type="Proteomes" id="UP000308197">
    <property type="component" value="Unassembled WGS sequence"/>
</dbReference>
<dbReference type="Gene3D" id="1.10.510.10">
    <property type="entry name" value="Transferase(Phosphotransferase) domain 1"/>
    <property type="match status" value="1"/>
</dbReference>
<proteinExistence type="predicted"/>
<sequence>PQWLADHPELAVRNIKLTVCLRAGKVWQTGSVPLYAVKLLANNGVEASMYEMLMSCPGLSNHTLPAQLIRCPQGDILLMPLLESLLGRGGAWNIDVFLDIFTQILQGIEFLHEHRITHMDFHAGNVVVGTTEDAAVFPEVVPERVYIIDFECAMHHPQGPGQQGPVDLTESLVQCPAGVRRMDPYAWDMYCVG</sequence>
<dbReference type="InterPro" id="IPR000719">
    <property type="entry name" value="Prot_kinase_dom"/>
</dbReference>
<keyword evidence="3" id="KW-1185">Reference proteome</keyword>
<reference evidence="2 3" key="1">
    <citation type="journal article" date="2019" name="Nat. Ecol. Evol.">
        <title>Megaphylogeny resolves global patterns of mushroom evolution.</title>
        <authorList>
            <person name="Varga T."/>
            <person name="Krizsan K."/>
            <person name="Foldi C."/>
            <person name="Dima B."/>
            <person name="Sanchez-Garcia M."/>
            <person name="Sanchez-Ramirez S."/>
            <person name="Szollosi G.J."/>
            <person name="Szarkandi J.G."/>
            <person name="Papp V."/>
            <person name="Albert L."/>
            <person name="Andreopoulos W."/>
            <person name="Angelini C."/>
            <person name="Antonin V."/>
            <person name="Barry K.W."/>
            <person name="Bougher N.L."/>
            <person name="Buchanan P."/>
            <person name="Buyck B."/>
            <person name="Bense V."/>
            <person name="Catcheside P."/>
            <person name="Chovatia M."/>
            <person name="Cooper J."/>
            <person name="Damon W."/>
            <person name="Desjardin D."/>
            <person name="Finy P."/>
            <person name="Geml J."/>
            <person name="Haridas S."/>
            <person name="Hughes K."/>
            <person name="Justo A."/>
            <person name="Karasinski D."/>
            <person name="Kautmanova I."/>
            <person name="Kiss B."/>
            <person name="Kocsube S."/>
            <person name="Kotiranta H."/>
            <person name="LaButti K.M."/>
            <person name="Lechner B.E."/>
            <person name="Liimatainen K."/>
            <person name="Lipzen A."/>
            <person name="Lukacs Z."/>
            <person name="Mihaltcheva S."/>
            <person name="Morgado L.N."/>
            <person name="Niskanen T."/>
            <person name="Noordeloos M.E."/>
            <person name="Ohm R.A."/>
            <person name="Ortiz-Santana B."/>
            <person name="Ovrebo C."/>
            <person name="Racz N."/>
            <person name="Riley R."/>
            <person name="Savchenko A."/>
            <person name="Shiryaev A."/>
            <person name="Soop K."/>
            <person name="Spirin V."/>
            <person name="Szebenyi C."/>
            <person name="Tomsovsky M."/>
            <person name="Tulloss R.E."/>
            <person name="Uehling J."/>
            <person name="Grigoriev I.V."/>
            <person name="Vagvolgyi C."/>
            <person name="Papp T."/>
            <person name="Martin F.M."/>
            <person name="Miettinen O."/>
            <person name="Hibbett D.S."/>
            <person name="Nagy L.G."/>
        </authorList>
    </citation>
    <scope>NUCLEOTIDE SEQUENCE [LARGE SCALE GENOMIC DNA]</scope>
    <source>
        <strain evidence="2 3">HHB13444</strain>
    </source>
</reference>
<dbReference type="EMBL" id="ML212388">
    <property type="protein sequence ID" value="TFK78678.1"/>
    <property type="molecule type" value="Genomic_DNA"/>
</dbReference>
<dbReference type="SUPFAM" id="SSF56112">
    <property type="entry name" value="Protein kinase-like (PK-like)"/>
    <property type="match status" value="1"/>
</dbReference>
<feature type="domain" description="Protein kinase" evidence="1">
    <location>
        <begin position="1"/>
        <end position="193"/>
    </location>
</feature>
<dbReference type="InParanoid" id="A0A5C3NQN4"/>
<evidence type="ECO:0000313" key="2">
    <source>
        <dbReference type="EMBL" id="TFK78678.1"/>
    </source>
</evidence>
<dbReference type="PROSITE" id="PS50011">
    <property type="entry name" value="PROTEIN_KINASE_DOM"/>
    <property type="match status" value="1"/>
</dbReference>
<evidence type="ECO:0000259" key="1">
    <source>
        <dbReference type="PROSITE" id="PS50011"/>
    </source>
</evidence>
<name>A0A5C3NQN4_9APHY</name>
<gene>
    <name evidence="2" type="ORF">K466DRAFT_445413</name>
</gene>
<protein>
    <recommendedName>
        <fullName evidence="1">Protein kinase domain-containing protein</fullName>
    </recommendedName>
</protein>
<feature type="non-terminal residue" evidence="2">
    <location>
        <position position="193"/>
    </location>
</feature>
<dbReference type="InterPro" id="IPR011009">
    <property type="entry name" value="Kinase-like_dom_sf"/>
</dbReference>
<accession>A0A5C3NQN4</accession>
<organism evidence="2 3">
    <name type="scientific">Polyporus arcularius HHB13444</name>
    <dbReference type="NCBI Taxonomy" id="1314778"/>
    <lineage>
        <taxon>Eukaryota</taxon>
        <taxon>Fungi</taxon>
        <taxon>Dikarya</taxon>
        <taxon>Basidiomycota</taxon>
        <taxon>Agaricomycotina</taxon>
        <taxon>Agaricomycetes</taxon>
        <taxon>Polyporales</taxon>
        <taxon>Polyporaceae</taxon>
        <taxon>Polyporus</taxon>
    </lineage>
</organism>
<dbReference type="AlphaFoldDB" id="A0A5C3NQN4"/>